<keyword evidence="3" id="KW-1185">Reference proteome</keyword>
<proteinExistence type="predicted"/>
<feature type="coiled-coil region" evidence="1">
    <location>
        <begin position="115"/>
        <end position="154"/>
    </location>
</feature>
<evidence type="ECO:0000256" key="1">
    <source>
        <dbReference type="SAM" id="Coils"/>
    </source>
</evidence>
<evidence type="ECO:0000313" key="2">
    <source>
        <dbReference type="EMBL" id="GMG81764.1"/>
    </source>
</evidence>
<sequence>MTDTPDTPQSGSQVELTPEQIKWAQLVLVVLGGTPESATAEPVSAKALEAARQAAAKAKARAEQAAVAAAKLLGANGDAETAELRTIAGSLAEVAKSDNAEGILNLARKAEARVMEILTAAQEKAKRLAEEARLREEEEKRRQEKETALKASKTWLATRRGSVERMKNEATQALGTLPADVARLFESVAQTLATADSSTEPEEIDKAIEDTDDPLGEIETRVEKLTQERAAYKPRLDLAEQLLAGLAVHACKDAFATEIDVQKEAVRKARDETAGAHRYADAVTALNTAIRALEQIEKDADAKAKYDIVLADRQGRVNALPANSTEVPVDTELTKIRQDLQKAETHGTGKEYAKATAILDTLPKRCIDLNWTAEKAKDYGWKYAARGNHLTELTTLVEPDYPEVRPMLTRFREIYNQASYATTGDYVDSLRRLDTTYYLKGEIEKAVEAVKNVRAKLKELADEIPLLKALDGADGIVEDIAKQQAEHDYAKDKIPKGEFVGATKLIDAAKALWPAIREKAAAYKKFQDLHDKIDGEYQIIAALPGAPGAGAELDPIRDGLASAKTTAKGGKAAEASEALLALRPLLPEARYAALRAHAVDGVGRPPEDPTATDQSKVGPRLGIFDGIYNPVNGHGKKTYAGPVLGEAGTLRGEAVTARDLNTNEGFATAVTKLNAGIDKALEAQRNLDRALKFLETRTELLAELGAIADPDNAVKVERQEAQTAIQAGNSAIGSQDWGTAGPQFSTALAALKKAKRLLEIYNKYKALLPTVNTLVTEVDTTDGRAALPTLVPALKTDFTTAKEHAKIPDNRRYQEALDGLKDVQKRVPPLKAIMGDYGDAKNYRSWWARPSNLDEFRGKPIVATELAEMEALVTAVDEKFTARLYASVKELAVKVMLMKDPTKAVLDAHKAYTDALGKAEPEVLKLDTAKNAAVTEELAACVEAVRRAKEIVATCAGPDAKKLLMSKMMALDEAKKLVEPLPGRIAEALKVADAYDRYETARAAAETAIGEVKGHAHAETVAGRIAAAETEYRTATGLAGGKDYLAALRILEPLPDACKAAKDHAEAHGEFATAMGGEHAKALDTADKTGLGEEVQAARTLLGKLRSHASAALLKDRLDAIETAIGTAETAVGEEKLGEAREGLKDVFFRLGYAHTVADQHLHFKGLLEEARTALAEVRKHPQAAVVEAGLKTLDFELGLAEENGKQELFQSAIPAAQAASETCVTALASCYAHVDFLAARKPLSDRIDTLAGHAHKYAVDAQLKEARGLLGEANAKATALDHAAAGKLLKTLADLLQVAELKAAMATNAEPDEAALKKLLERPDGPQALDAIVQGLDPVTTRKVVHKAFKLRFDVDLQMLTTAGAAENLPNEKAPNIRKLFEIFAAVPDKYTRDNPSMKIVKRQGDTVDTSSYNPSDKALKLMIGRAEDKNEKALADPIELPNIEPALRPVGEAAPKFNWTTLHEIAHSIDDRTSYMSGNGAAVDHGGWKEHGSNLSDIAQAAATEFDYDANYIEAYLRAGAGSDSYPVPKPQRGIDADQWERNRVEAVVWCDAIRKSNNIWYNDAECAKRQIGGRVYQESYPNDWTSYLYSARSKGVTGYQFRAPGEWFSEVYAAYHTGRLPNSHPAIDILKKFGEPKK</sequence>
<reference evidence="2 3" key="1">
    <citation type="submission" date="2023-04" db="EMBL/GenBank/DDBJ databases">
        <title>Marinoamorphus aggregata gen. nov., sp. Nov., isolate from tissue of brittle star Ophioplocus japonicus.</title>
        <authorList>
            <person name="Kawano K."/>
            <person name="Sawayama S."/>
            <person name="Nakagawa S."/>
        </authorList>
    </citation>
    <scope>NUCLEOTIDE SEQUENCE [LARGE SCALE GENOMIC DNA]</scope>
    <source>
        <strain evidence="2 3">NKW23</strain>
    </source>
</reference>
<keyword evidence="1" id="KW-0175">Coiled coil</keyword>
<dbReference type="EMBL" id="BSYI01000005">
    <property type="protein sequence ID" value="GMG81764.1"/>
    <property type="molecule type" value="Genomic_DNA"/>
</dbReference>
<accession>A0ABQ6LM85</accession>
<gene>
    <name evidence="2" type="ORF">LNKW23_09770</name>
</gene>
<evidence type="ECO:0000313" key="3">
    <source>
        <dbReference type="Proteomes" id="UP001239909"/>
    </source>
</evidence>
<protein>
    <submittedName>
        <fullName evidence="2">Uncharacterized protein</fullName>
    </submittedName>
</protein>
<feature type="coiled-coil region" evidence="1">
    <location>
        <begin position="443"/>
        <end position="470"/>
    </location>
</feature>
<comment type="caution">
    <text evidence="2">The sequence shown here is derived from an EMBL/GenBank/DDBJ whole genome shotgun (WGS) entry which is preliminary data.</text>
</comment>
<dbReference type="Proteomes" id="UP001239909">
    <property type="component" value="Unassembled WGS sequence"/>
</dbReference>
<dbReference type="RefSeq" id="WP_285670479.1">
    <property type="nucleotide sequence ID" value="NZ_BSYI01000005.1"/>
</dbReference>
<name>A0ABQ6LM85_9RHOB</name>
<organism evidence="2 3">
    <name type="scientific">Paralimibaculum aggregatum</name>
    <dbReference type="NCBI Taxonomy" id="3036245"/>
    <lineage>
        <taxon>Bacteria</taxon>
        <taxon>Pseudomonadati</taxon>
        <taxon>Pseudomonadota</taxon>
        <taxon>Alphaproteobacteria</taxon>
        <taxon>Rhodobacterales</taxon>
        <taxon>Paracoccaceae</taxon>
        <taxon>Paralimibaculum</taxon>
    </lineage>
</organism>